<protein>
    <submittedName>
        <fullName evidence="1">Uncharacterized protein</fullName>
    </submittedName>
</protein>
<dbReference type="EMBL" id="PJQM01007466">
    <property type="protein sequence ID" value="RCH78146.1"/>
    <property type="molecule type" value="Genomic_DNA"/>
</dbReference>
<evidence type="ECO:0000313" key="1">
    <source>
        <dbReference type="EMBL" id="RCH78146.1"/>
    </source>
</evidence>
<proteinExistence type="predicted"/>
<reference evidence="1 2" key="1">
    <citation type="journal article" date="2018" name="G3 (Bethesda)">
        <title>Phylogenetic and Phylogenomic Definition of Rhizopus Species.</title>
        <authorList>
            <person name="Gryganskyi A.P."/>
            <person name="Golan J."/>
            <person name="Dolatabadi S."/>
            <person name="Mondo S."/>
            <person name="Robb S."/>
            <person name="Idnurm A."/>
            <person name="Muszewska A."/>
            <person name="Steczkiewicz K."/>
            <person name="Masonjones S."/>
            <person name="Liao H.L."/>
            <person name="Gajdeczka M.T."/>
            <person name="Anike F."/>
            <person name="Vuek A."/>
            <person name="Anishchenko I.M."/>
            <person name="Voigt K."/>
            <person name="de Hoog G.S."/>
            <person name="Smith M.E."/>
            <person name="Heitman J."/>
            <person name="Vilgalys R."/>
            <person name="Stajich J.E."/>
        </authorList>
    </citation>
    <scope>NUCLEOTIDE SEQUENCE [LARGE SCALE GENOMIC DNA]</scope>
    <source>
        <strain evidence="1 2">LSU 92-RS-03</strain>
    </source>
</reference>
<dbReference type="OrthoDB" id="2277085at2759"/>
<dbReference type="Proteomes" id="UP000253551">
    <property type="component" value="Unassembled WGS sequence"/>
</dbReference>
<keyword evidence="2" id="KW-1185">Reference proteome</keyword>
<organism evidence="1 2">
    <name type="scientific">Rhizopus stolonifer</name>
    <name type="common">Rhizopus nigricans</name>
    <dbReference type="NCBI Taxonomy" id="4846"/>
    <lineage>
        <taxon>Eukaryota</taxon>
        <taxon>Fungi</taxon>
        <taxon>Fungi incertae sedis</taxon>
        <taxon>Mucoromycota</taxon>
        <taxon>Mucoromycotina</taxon>
        <taxon>Mucoromycetes</taxon>
        <taxon>Mucorales</taxon>
        <taxon>Mucorineae</taxon>
        <taxon>Rhizopodaceae</taxon>
        <taxon>Rhizopus</taxon>
    </lineage>
</organism>
<evidence type="ECO:0000313" key="2">
    <source>
        <dbReference type="Proteomes" id="UP000253551"/>
    </source>
</evidence>
<name>A0A367IKI9_RHIST</name>
<sequence>MKYNTVHRKNSFYPGLQNYFKEPIKTIRQTMYDSFGFNQLHHKFPMDVMITLITITNDINYGSVSRIQAESRILSLINDSTDKIMIRLLQLIKSMVESLPFINQKKESKEFELCTRYLQPCFQKLFDCDEDQFIFKWLNTSCFSESDVDPNQNRPDGIIENDRKAIGYIEVKPLKHVKNHKKINLGLHRLCTFSKAGAAKYNLKHIFQIMAVGTNVQFNISEAMDDILMVLELDCIRFPLSLDELPQLVPYLDRLYNVVEVIHRLCYTSNTFIIGNSFKPALDAKVIKAIMEKSTDRNRENPFYHPRH</sequence>
<gene>
    <name evidence="1" type="ORF">CU098_004963</name>
</gene>
<dbReference type="AlphaFoldDB" id="A0A367IKI9"/>
<comment type="caution">
    <text evidence="1">The sequence shown here is derived from an EMBL/GenBank/DDBJ whole genome shotgun (WGS) entry which is preliminary data.</text>
</comment>
<accession>A0A367IKI9</accession>